<dbReference type="PANTHER" id="PTHR10859">
    <property type="entry name" value="GLYCOSYL TRANSFERASE"/>
    <property type="match status" value="1"/>
</dbReference>
<accession>A0A383AFU7</accession>
<feature type="non-terminal residue" evidence="2">
    <location>
        <position position="94"/>
    </location>
</feature>
<dbReference type="SUPFAM" id="SSF53448">
    <property type="entry name" value="Nucleotide-diphospho-sugar transferases"/>
    <property type="match status" value="1"/>
</dbReference>
<dbReference type="AlphaFoldDB" id="A0A383AFU7"/>
<dbReference type="GO" id="GO:0006487">
    <property type="term" value="P:protein N-linked glycosylation"/>
    <property type="evidence" value="ECO:0007669"/>
    <property type="project" value="TreeGrafter"/>
</dbReference>
<organism evidence="2">
    <name type="scientific">marine metagenome</name>
    <dbReference type="NCBI Taxonomy" id="408172"/>
    <lineage>
        <taxon>unclassified sequences</taxon>
        <taxon>metagenomes</taxon>
        <taxon>ecological metagenomes</taxon>
    </lineage>
</organism>
<dbReference type="InterPro" id="IPR001173">
    <property type="entry name" value="Glyco_trans_2-like"/>
</dbReference>
<dbReference type="EMBL" id="UINC01191791">
    <property type="protein sequence ID" value="SVE06602.1"/>
    <property type="molecule type" value="Genomic_DNA"/>
</dbReference>
<sequence length="94" mass="10735">MDKKYQEYKFSIVVPCYNEALAVAKTAKDIVSTLERWKKDKDVKLSFEIIFVNDGSTDETSSELSTLDKRYPMMKVIENKINCGYGASLKKGIQ</sequence>
<dbReference type="InterPro" id="IPR029044">
    <property type="entry name" value="Nucleotide-diphossugar_trans"/>
</dbReference>
<proteinExistence type="predicted"/>
<evidence type="ECO:0000259" key="1">
    <source>
        <dbReference type="Pfam" id="PF00535"/>
    </source>
</evidence>
<protein>
    <recommendedName>
        <fullName evidence="1">Glycosyltransferase 2-like domain-containing protein</fullName>
    </recommendedName>
</protein>
<gene>
    <name evidence="2" type="ORF">METZ01_LOCUS459456</name>
</gene>
<feature type="domain" description="Glycosyltransferase 2-like" evidence="1">
    <location>
        <begin position="11"/>
        <end position="94"/>
    </location>
</feature>
<dbReference type="PANTHER" id="PTHR10859:SF91">
    <property type="entry name" value="DOLICHYL-PHOSPHATE BETA-GLUCOSYLTRANSFERASE"/>
    <property type="match status" value="1"/>
</dbReference>
<reference evidence="2" key="1">
    <citation type="submission" date="2018-05" db="EMBL/GenBank/DDBJ databases">
        <authorList>
            <person name="Lanie J.A."/>
            <person name="Ng W.-L."/>
            <person name="Kazmierczak K.M."/>
            <person name="Andrzejewski T.M."/>
            <person name="Davidsen T.M."/>
            <person name="Wayne K.J."/>
            <person name="Tettelin H."/>
            <person name="Glass J.I."/>
            <person name="Rusch D."/>
            <person name="Podicherti R."/>
            <person name="Tsui H.-C.T."/>
            <person name="Winkler M.E."/>
        </authorList>
    </citation>
    <scope>NUCLEOTIDE SEQUENCE</scope>
</reference>
<dbReference type="Pfam" id="PF00535">
    <property type="entry name" value="Glycos_transf_2"/>
    <property type="match status" value="1"/>
</dbReference>
<evidence type="ECO:0000313" key="2">
    <source>
        <dbReference type="EMBL" id="SVE06602.1"/>
    </source>
</evidence>
<dbReference type="Gene3D" id="3.90.550.10">
    <property type="entry name" value="Spore Coat Polysaccharide Biosynthesis Protein SpsA, Chain A"/>
    <property type="match status" value="1"/>
</dbReference>
<name>A0A383AFU7_9ZZZZ</name>